<evidence type="ECO:0000313" key="8">
    <source>
        <dbReference type="EMBL" id="CAE7479049.1"/>
    </source>
</evidence>
<comment type="cofactor">
    <cofactor evidence="7">
        <name>Zn(2+)</name>
        <dbReference type="ChEBI" id="CHEBI:29105"/>
    </cofactor>
    <text evidence="7">Binds 1 zinc ion per subunit.</text>
</comment>
<comment type="similarity">
    <text evidence="1">Belongs to the beta-class carbonic anhydrase family.</text>
</comment>
<protein>
    <recommendedName>
        <fullName evidence="2">carbonic anhydrase</fullName>
        <ecNumber evidence="2">4.2.1.1</ecNumber>
    </recommendedName>
</protein>
<comment type="catalytic activity">
    <reaction evidence="6">
        <text>hydrogencarbonate + H(+) = CO2 + H2O</text>
        <dbReference type="Rhea" id="RHEA:10748"/>
        <dbReference type="ChEBI" id="CHEBI:15377"/>
        <dbReference type="ChEBI" id="CHEBI:15378"/>
        <dbReference type="ChEBI" id="CHEBI:16526"/>
        <dbReference type="ChEBI" id="CHEBI:17544"/>
        <dbReference type="EC" id="4.2.1.1"/>
    </reaction>
</comment>
<evidence type="ECO:0000256" key="6">
    <source>
        <dbReference type="ARBA" id="ARBA00048348"/>
    </source>
</evidence>
<dbReference type="SUPFAM" id="SSF53056">
    <property type="entry name" value="beta-carbonic anhydrase, cab"/>
    <property type="match status" value="3"/>
</dbReference>
<gene>
    <name evidence="8" type="primary">mtcA2</name>
    <name evidence="8" type="ORF">SPIL2461_LOCUS12209</name>
</gene>
<feature type="binding site" evidence="7">
    <location>
        <position position="169"/>
    </location>
    <ligand>
        <name>Zn(2+)</name>
        <dbReference type="ChEBI" id="CHEBI:29105"/>
    </ligand>
</feature>
<dbReference type="Gene3D" id="3.40.1050.10">
    <property type="entry name" value="Carbonic anhydrase"/>
    <property type="match status" value="4"/>
</dbReference>
<evidence type="ECO:0000256" key="2">
    <source>
        <dbReference type="ARBA" id="ARBA00012925"/>
    </source>
</evidence>
<proteinExistence type="inferred from homology"/>
<evidence type="ECO:0000256" key="7">
    <source>
        <dbReference type="PIRSR" id="PIRSR601765-1"/>
    </source>
</evidence>
<dbReference type="EC" id="4.2.1.1" evidence="2"/>
<feature type="binding site" evidence="7">
    <location>
        <position position="223"/>
    </location>
    <ligand>
        <name>Zn(2+)</name>
        <dbReference type="ChEBI" id="CHEBI:29105"/>
    </ligand>
</feature>
<evidence type="ECO:0000256" key="3">
    <source>
        <dbReference type="ARBA" id="ARBA00022723"/>
    </source>
</evidence>
<dbReference type="AlphaFoldDB" id="A0A812SIR5"/>
<dbReference type="GO" id="GO:0008270">
    <property type="term" value="F:zinc ion binding"/>
    <property type="evidence" value="ECO:0007669"/>
    <property type="project" value="InterPro"/>
</dbReference>
<dbReference type="EMBL" id="CAJNIZ010024710">
    <property type="protein sequence ID" value="CAE7479049.1"/>
    <property type="molecule type" value="Genomic_DNA"/>
</dbReference>
<keyword evidence="9" id="KW-1185">Reference proteome</keyword>
<organism evidence="8 9">
    <name type="scientific">Symbiodinium pilosum</name>
    <name type="common">Dinoflagellate</name>
    <dbReference type="NCBI Taxonomy" id="2952"/>
    <lineage>
        <taxon>Eukaryota</taxon>
        <taxon>Sar</taxon>
        <taxon>Alveolata</taxon>
        <taxon>Dinophyceae</taxon>
        <taxon>Suessiales</taxon>
        <taxon>Symbiodiniaceae</taxon>
        <taxon>Symbiodinium</taxon>
    </lineage>
</organism>
<dbReference type="PANTHER" id="PTHR11002">
    <property type="entry name" value="CARBONIC ANHYDRASE"/>
    <property type="match status" value="1"/>
</dbReference>
<evidence type="ECO:0000313" key="9">
    <source>
        <dbReference type="Proteomes" id="UP000649617"/>
    </source>
</evidence>
<keyword evidence="4 7" id="KW-0862">Zinc</keyword>
<reference evidence="8" key="1">
    <citation type="submission" date="2021-02" db="EMBL/GenBank/DDBJ databases">
        <authorList>
            <person name="Dougan E. K."/>
            <person name="Rhodes N."/>
            <person name="Thang M."/>
            <person name="Chan C."/>
        </authorList>
    </citation>
    <scope>NUCLEOTIDE SEQUENCE</scope>
</reference>
<comment type="caution">
    <text evidence="8">The sequence shown here is derived from an EMBL/GenBank/DDBJ whole genome shotgun (WGS) entry which is preliminary data.</text>
</comment>
<keyword evidence="5" id="KW-0456">Lyase</keyword>
<evidence type="ECO:0000256" key="5">
    <source>
        <dbReference type="ARBA" id="ARBA00023239"/>
    </source>
</evidence>
<evidence type="ECO:0000256" key="4">
    <source>
        <dbReference type="ARBA" id="ARBA00022833"/>
    </source>
</evidence>
<dbReference type="Pfam" id="PF00484">
    <property type="entry name" value="Pro_CA"/>
    <property type="match status" value="1"/>
</dbReference>
<sequence length="487" mass="51955">MPRVPSRNRALRCKGCCRTWAPCANADAVAAHAVKVNVFHTMNFLLRFSESIREAVRSGQIEIHGGIYDLETGSVEFLGKSPQQTQLLESSMPVPPSMSGGAAADHGVHGVRTGADFVVKPEAALKLLQQGNERFAAGAPTAATTSRDMRQALVKCGQAPHSAILGCADSRVPVDTVFDAMPGDLFVLRNAGNTCTHAARQKGALLAAWSSAPASWAPSWSWCWGTRSVAPAGATKTFQAGECRAWLEWRSKPARTWAKGVEEAKLIAHAVKVNVFHSILLKFSVPLRDLVRKGNLQIQGGIYHLDTGRVEFLGRSPQQAELLSSKRSVPPSIQCGPVRTAQSEPVMPQDALAMLKDGNERFAVGSPHCSLPGDLFVLRNAGNTCTHAEGSVLGSLCTGALNTRLSLQCHQGRNQAFVASKKSGGAKKDGHALDSLLRGLSSVEETAASIGATEDSIAQHAVKVNVFHTINFMLQHPAQGMQIDAAQ</sequence>
<dbReference type="Proteomes" id="UP000649617">
    <property type="component" value="Unassembled WGS sequence"/>
</dbReference>
<feature type="binding site" evidence="7">
    <location>
        <position position="167"/>
    </location>
    <ligand>
        <name>Zn(2+)</name>
        <dbReference type="ChEBI" id="CHEBI:29105"/>
    </ligand>
</feature>
<dbReference type="GO" id="GO:0004089">
    <property type="term" value="F:carbonate dehydratase activity"/>
    <property type="evidence" value="ECO:0007669"/>
    <property type="project" value="UniProtKB-EC"/>
</dbReference>
<name>A0A812SIR5_SYMPI</name>
<dbReference type="InterPro" id="IPR001765">
    <property type="entry name" value="Carbonic_anhydrase"/>
</dbReference>
<accession>A0A812SIR5</accession>
<dbReference type="SMART" id="SM00947">
    <property type="entry name" value="Pro_CA"/>
    <property type="match status" value="1"/>
</dbReference>
<keyword evidence="3 7" id="KW-0479">Metal-binding</keyword>
<dbReference type="InterPro" id="IPR036874">
    <property type="entry name" value="Carbonic_anhydrase_sf"/>
</dbReference>
<evidence type="ECO:0000256" key="1">
    <source>
        <dbReference type="ARBA" id="ARBA00006217"/>
    </source>
</evidence>
<dbReference type="PANTHER" id="PTHR11002:SF76">
    <property type="entry name" value="CARBONIC ANHYDRASE"/>
    <property type="match status" value="1"/>
</dbReference>